<evidence type="ECO:0000256" key="2">
    <source>
        <dbReference type="ARBA" id="ARBA00022692"/>
    </source>
</evidence>
<evidence type="ECO:0000256" key="6">
    <source>
        <dbReference type="ARBA" id="ARBA00023136"/>
    </source>
</evidence>
<evidence type="ECO:0000256" key="8">
    <source>
        <dbReference type="SAM" id="Phobius"/>
    </source>
</evidence>
<feature type="transmembrane region" description="Helical" evidence="8">
    <location>
        <begin position="259"/>
        <end position="277"/>
    </location>
</feature>
<evidence type="ECO:0000313" key="12">
    <source>
        <dbReference type="Proteomes" id="UP000609879"/>
    </source>
</evidence>
<feature type="transmembrane region" description="Helical" evidence="8">
    <location>
        <begin position="144"/>
        <end position="165"/>
    </location>
</feature>
<evidence type="ECO:0000256" key="5">
    <source>
        <dbReference type="ARBA" id="ARBA00022989"/>
    </source>
</evidence>
<comment type="subcellular location">
    <subcellularLocation>
        <location evidence="1">Cell membrane</location>
        <topology evidence="1">Multi-pass membrane protein</topology>
    </subcellularLocation>
</comment>
<dbReference type="PROSITE" id="PS50929">
    <property type="entry name" value="ABC_TM1F"/>
    <property type="match status" value="1"/>
</dbReference>
<feature type="transmembrane region" description="Helical" evidence="8">
    <location>
        <begin position="69"/>
        <end position="88"/>
    </location>
</feature>
<dbReference type="InterPro" id="IPR011527">
    <property type="entry name" value="ABC1_TM_dom"/>
</dbReference>
<sequence>MSTILPVADQRTVARAALRLIAADRRAVVTLLVLNSLAALAGVGGPWLLGRIIDAVTHGEGGLGAVDRLAAAVLACAVVQTVLSRYALAIAYRFGERTAARIRETFLRRSLALPASVVERVPAGDIAARGTTDVDAVATTLRDILPMLLISLVQMIFIVGALLLLDPLLGVLGLAGLSGIWFSTRWYLRRARPAYLKEGEANSQLAEELAATTAGARTIEAFGLADKRLAAGHAAIAETRRTRLATLGLRSVFFPSVEISYAVPSVLVLLVGGLLYINGNVSLGTVSAAVLFLRQLVGPLDNIMIWIEQLQSSSASFARVEGLAEIPPPSYGTRLPADDRIEIRAVRYAYEQGLDVLHDVDLTVRPGERLAIVGLSGAGKSTLGRLIAGVDRPGAGTVTVGGVPVADLPPDELRRQVVLVTQEHHVFRETLRDNLMVAAPDDELRRALKTVGADWADDLDRDLGEDPPDGAQAQQLALARVVLADPHTVILDEATALLDPTAARTAERALAAVLHERTVIAIAHRLQTAHDADRVVVMEDGRIIELGTHDELVAANGPYAALWHSWHGSSDAGPSPAGPSPAGPSPAGPAGAGAGSARASWQGHQAVEG</sequence>
<name>A0ABQ3XVK7_9ACTN</name>
<evidence type="ECO:0000256" key="3">
    <source>
        <dbReference type="ARBA" id="ARBA00022741"/>
    </source>
</evidence>
<dbReference type="InterPro" id="IPR027417">
    <property type="entry name" value="P-loop_NTPase"/>
</dbReference>
<dbReference type="PANTHER" id="PTHR43394:SF1">
    <property type="entry name" value="ATP-BINDING CASSETTE SUB-FAMILY B MEMBER 10, MITOCHONDRIAL"/>
    <property type="match status" value="1"/>
</dbReference>
<evidence type="ECO:0000259" key="10">
    <source>
        <dbReference type="PROSITE" id="PS50929"/>
    </source>
</evidence>
<keyword evidence="2 8" id="KW-0812">Transmembrane</keyword>
<protein>
    <submittedName>
        <fullName evidence="11">Multidrug ABC transporter ATP-binding protein</fullName>
    </submittedName>
</protein>
<organism evidence="11 12">
    <name type="scientific">Paractinoplanes deccanensis</name>
    <dbReference type="NCBI Taxonomy" id="113561"/>
    <lineage>
        <taxon>Bacteria</taxon>
        <taxon>Bacillati</taxon>
        <taxon>Actinomycetota</taxon>
        <taxon>Actinomycetes</taxon>
        <taxon>Micromonosporales</taxon>
        <taxon>Micromonosporaceae</taxon>
        <taxon>Paractinoplanes</taxon>
    </lineage>
</organism>
<feature type="transmembrane region" description="Helical" evidence="8">
    <location>
        <begin position="28"/>
        <end position="49"/>
    </location>
</feature>
<dbReference type="RefSeq" id="WP_203759705.1">
    <property type="nucleotide sequence ID" value="NZ_BAAABO010000004.1"/>
</dbReference>
<feature type="domain" description="ABC transmembrane type-1" evidence="10">
    <location>
        <begin position="29"/>
        <end position="312"/>
    </location>
</feature>
<dbReference type="InterPro" id="IPR039421">
    <property type="entry name" value="Type_1_exporter"/>
</dbReference>
<dbReference type="SUPFAM" id="SSF52540">
    <property type="entry name" value="P-loop containing nucleoside triphosphate hydrolases"/>
    <property type="match status" value="1"/>
</dbReference>
<dbReference type="Gene3D" id="1.20.1560.10">
    <property type="entry name" value="ABC transporter type 1, transmembrane domain"/>
    <property type="match status" value="1"/>
</dbReference>
<feature type="domain" description="ABC transporter" evidence="9">
    <location>
        <begin position="341"/>
        <end position="565"/>
    </location>
</feature>
<dbReference type="GO" id="GO:0005524">
    <property type="term" value="F:ATP binding"/>
    <property type="evidence" value="ECO:0007669"/>
    <property type="project" value="UniProtKB-KW"/>
</dbReference>
<evidence type="ECO:0000256" key="7">
    <source>
        <dbReference type="SAM" id="MobiDB-lite"/>
    </source>
</evidence>
<evidence type="ECO:0000256" key="4">
    <source>
        <dbReference type="ARBA" id="ARBA00022840"/>
    </source>
</evidence>
<feature type="region of interest" description="Disordered" evidence="7">
    <location>
        <begin position="568"/>
        <end position="609"/>
    </location>
</feature>
<feature type="transmembrane region" description="Helical" evidence="8">
    <location>
        <begin position="171"/>
        <end position="188"/>
    </location>
</feature>
<dbReference type="SMART" id="SM00382">
    <property type="entry name" value="AAA"/>
    <property type="match status" value="1"/>
</dbReference>
<dbReference type="InterPro" id="IPR036640">
    <property type="entry name" value="ABC1_TM_sf"/>
</dbReference>
<comment type="caution">
    <text evidence="11">The sequence shown here is derived from an EMBL/GenBank/DDBJ whole genome shotgun (WGS) entry which is preliminary data.</text>
</comment>
<gene>
    <name evidence="11" type="ORF">Ade02nite_03560</name>
</gene>
<reference evidence="11 12" key="1">
    <citation type="submission" date="2021-01" db="EMBL/GenBank/DDBJ databases">
        <title>Whole genome shotgun sequence of Actinoplanes deccanensis NBRC 13994.</title>
        <authorList>
            <person name="Komaki H."/>
            <person name="Tamura T."/>
        </authorList>
    </citation>
    <scope>NUCLEOTIDE SEQUENCE [LARGE SCALE GENOMIC DNA]</scope>
    <source>
        <strain evidence="11 12">NBRC 13994</strain>
    </source>
</reference>
<dbReference type="Pfam" id="PF00005">
    <property type="entry name" value="ABC_tran"/>
    <property type="match status" value="1"/>
</dbReference>
<dbReference type="EMBL" id="BOMI01000005">
    <property type="protein sequence ID" value="GID71715.1"/>
    <property type="molecule type" value="Genomic_DNA"/>
</dbReference>
<evidence type="ECO:0000256" key="1">
    <source>
        <dbReference type="ARBA" id="ARBA00004651"/>
    </source>
</evidence>
<dbReference type="Gene3D" id="3.40.50.300">
    <property type="entry name" value="P-loop containing nucleotide triphosphate hydrolases"/>
    <property type="match status" value="1"/>
</dbReference>
<dbReference type="InterPro" id="IPR003439">
    <property type="entry name" value="ABC_transporter-like_ATP-bd"/>
</dbReference>
<proteinExistence type="predicted"/>
<dbReference type="CDD" id="cd07346">
    <property type="entry name" value="ABC_6TM_exporters"/>
    <property type="match status" value="1"/>
</dbReference>
<feature type="compositionally biased region" description="Pro residues" evidence="7">
    <location>
        <begin position="576"/>
        <end position="587"/>
    </location>
</feature>
<evidence type="ECO:0000259" key="9">
    <source>
        <dbReference type="PROSITE" id="PS50893"/>
    </source>
</evidence>
<dbReference type="InterPro" id="IPR003593">
    <property type="entry name" value="AAA+_ATPase"/>
</dbReference>
<dbReference type="Pfam" id="PF00664">
    <property type="entry name" value="ABC_membrane"/>
    <property type="match status" value="1"/>
</dbReference>
<evidence type="ECO:0000313" key="11">
    <source>
        <dbReference type="EMBL" id="GID71715.1"/>
    </source>
</evidence>
<accession>A0ABQ3XVK7</accession>
<dbReference type="PROSITE" id="PS50893">
    <property type="entry name" value="ABC_TRANSPORTER_2"/>
    <property type="match status" value="1"/>
</dbReference>
<dbReference type="Proteomes" id="UP000609879">
    <property type="component" value="Unassembled WGS sequence"/>
</dbReference>
<keyword evidence="4 11" id="KW-0067">ATP-binding</keyword>
<keyword evidence="6 8" id="KW-0472">Membrane</keyword>
<keyword evidence="5 8" id="KW-1133">Transmembrane helix</keyword>
<keyword evidence="12" id="KW-1185">Reference proteome</keyword>
<dbReference type="SUPFAM" id="SSF90123">
    <property type="entry name" value="ABC transporter transmembrane region"/>
    <property type="match status" value="1"/>
</dbReference>
<dbReference type="PANTHER" id="PTHR43394">
    <property type="entry name" value="ATP-DEPENDENT PERMEASE MDL1, MITOCHONDRIAL"/>
    <property type="match status" value="1"/>
</dbReference>
<keyword evidence="3" id="KW-0547">Nucleotide-binding</keyword>